<dbReference type="OrthoDB" id="445007at2759"/>
<organism evidence="1 2">
    <name type="scientific">Hyaloscypha variabilis (strain UAMH 11265 / GT02V1 / F)</name>
    <name type="common">Meliniomyces variabilis</name>
    <dbReference type="NCBI Taxonomy" id="1149755"/>
    <lineage>
        <taxon>Eukaryota</taxon>
        <taxon>Fungi</taxon>
        <taxon>Dikarya</taxon>
        <taxon>Ascomycota</taxon>
        <taxon>Pezizomycotina</taxon>
        <taxon>Leotiomycetes</taxon>
        <taxon>Helotiales</taxon>
        <taxon>Hyaloscyphaceae</taxon>
        <taxon>Hyaloscypha</taxon>
        <taxon>Hyaloscypha variabilis</taxon>
    </lineage>
</organism>
<sequence>MPHATQLPGITQKYGDWRDDLFQNGYAIIKNAVPASRAAEYVESMTQWLEKFPLGFDRNDPSTWTEEHLPAHMKGGMYHSYSISHENFVWSARLEPGLLSAFSQIWGTDELLVSFDGINITLPLPKSQRKKSGRWPHQDQNSLIRGFQCAQGILNLAPNGPEDGGLVVLAKSHLLNDEFFRMHSTGKNPAWGKVPDDWHGFSEEEVDWFKERGCEEVKLCAEAGDLIVWDSRTVHFNVLPEGDNVRAVIYTCYTPAALATPEDLQKKKEIFERRERTTHWPHRNFWRADEILRLGKKDPYSRDRPFEEPVLSEKLLKLAGAMPYNKEGPVEK</sequence>
<dbReference type="EMBL" id="KZ613975">
    <property type="protein sequence ID" value="PMD29316.1"/>
    <property type="molecule type" value="Genomic_DNA"/>
</dbReference>
<evidence type="ECO:0000313" key="1">
    <source>
        <dbReference type="EMBL" id="PMD29316.1"/>
    </source>
</evidence>
<dbReference type="PANTHER" id="PTHR31630:SF6">
    <property type="entry name" value="PHYTANOYL-COA DIOXYGENASE-RELATED"/>
    <property type="match status" value="1"/>
</dbReference>
<dbReference type="Proteomes" id="UP000235786">
    <property type="component" value="Unassembled WGS sequence"/>
</dbReference>
<reference evidence="1 2" key="1">
    <citation type="submission" date="2016-04" db="EMBL/GenBank/DDBJ databases">
        <title>A degradative enzymes factory behind the ericoid mycorrhizal symbiosis.</title>
        <authorList>
            <consortium name="DOE Joint Genome Institute"/>
            <person name="Martino E."/>
            <person name="Morin E."/>
            <person name="Grelet G."/>
            <person name="Kuo A."/>
            <person name="Kohler A."/>
            <person name="Daghino S."/>
            <person name="Barry K."/>
            <person name="Choi C."/>
            <person name="Cichocki N."/>
            <person name="Clum A."/>
            <person name="Copeland A."/>
            <person name="Hainaut M."/>
            <person name="Haridas S."/>
            <person name="Labutti K."/>
            <person name="Lindquist E."/>
            <person name="Lipzen A."/>
            <person name="Khouja H.-R."/>
            <person name="Murat C."/>
            <person name="Ohm R."/>
            <person name="Olson A."/>
            <person name="Spatafora J."/>
            <person name="Veneault-Fourrey C."/>
            <person name="Henrissat B."/>
            <person name="Grigoriev I."/>
            <person name="Martin F."/>
            <person name="Perotto S."/>
        </authorList>
    </citation>
    <scope>NUCLEOTIDE SEQUENCE [LARGE SCALE GENOMIC DNA]</scope>
    <source>
        <strain evidence="1 2">F</strain>
    </source>
</reference>
<accession>A0A2J6QSR9</accession>
<dbReference type="InterPro" id="IPR008775">
    <property type="entry name" value="Phytyl_CoA_dOase-like"/>
</dbReference>
<dbReference type="Gene3D" id="2.60.120.620">
    <property type="entry name" value="q2cbj1_9rhob like domain"/>
    <property type="match status" value="1"/>
</dbReference>
<proteinExistence type="predicted"/>
<dbReference type="Pfam" id="PF05721">
    <property type="entry name" value="PhyH"/>
    <property type="match status" value="1"/>
</dbReference>
<keyword evidence="2" id="KW-1185">Reference proteome</keyword>
<protein>
    <recommendedName>
        <fullName evidence="3">Phytanoyl-CoA dioxygenase</fullName>
    </recommendedName>
</protein>
<gene>
    <name evidence="1" type="ORF">L207DRAFT_504238</name>
</gene>
<dbReference type="AlphaFoldDB" id="A0A2J6QSR9"/>
<dbReference type="SUPFAM" id="SSF51197">
    <property type="entry name" value="Clavaminate synthase-like"/>
    <property type="match status" value="1"/>
</dbReference>
<evidence type="ECO:0000313" key="2">
    <source>
        <dbReference type="Proteomes" id="UP000235786"/>
    </source>
</evidence>
<dbReference type="PANTHER" id="PTHR31630">
    <property type="entry name" value="PHYTANOYL-COA DIOXYGENASE-RELATED-RELATED"/>
    <property type="match status" value="1"/>
</dbReference>
<evidence type="ECO:0008006" key="3">
    <source>
        <dbReference type="Google" id="ProtNLM"/>
    </source>
</evidence>
<name>A0A2J6QSR9_HYAVF</name>